<feature type="domain" description="Antitoxin-like ribbon-helix-helix" evidence="1">
    <location>
        <begin position="31"/>
        <end position="64"/>
    </location>
</feature>
<proteinExistence type="predicted"/>
<accession>C0E1A2</accession>
<organism evidence="2 3">
    <name type="scientific">Corynebacterium matruchotii ATCC 33806</name>
    <dbReference type="NCBI Taxonomy" id="566549"/>
    <lineage>
        <taxon>Bacteria</taxon>
        <taxon>Bacillati</taxon>
        <taxon>Actinomycetota</taxon>
        <taxon>Actinomycetes</taxon>
        <taxon>Mycobacteriales</taxon>
        <taxon>Corynebacteriaceae</taxon>
        <taxon>Corynebacterium</taxon>
    </lineage>
</organism>
<dbReference type="InterPro" id="IPR046765">
    <property type="entry name" value="Antitox_RHH"/>
</dbReference>
<dbReference type="Gene3D" id="1.10.1220.10">
    <property type="entry name" value="Met repressor-like"/>
    <property type="match status" value="1"/>
</dbReference>
<reference evidence="2 3" key="1">
    <citation type="submission" date="2009-01" db="EMBL/GenBank/DDBJ databases">
        <authorList>
            <person name="Fulton L."/>
            <person name="Clifton S."/>
            <person name="Chinwalla A.T."/>
            <person name="Mitreva M."/>
            <person name="Sodergren E."/>
            <person name="Weinstock G."/>
            <person name="Clifton S."/>
            <person name="Dooling D.J."/>
            <person name="Fulton B."/>
            <person name="Minx P."/>
            <person name="Pepin K.H."/>
            <person name="Johnson M."/>
            <person name="Bhonagiri V."/>
            <person name="Nash W.E."/>
            <person name="Mardis E.R."/>
            <person name="Wilson R.K."/>
        </authorList>
    </citation>
    <scope>NUCLEOTIDE SEQUENCE [LARGE SCALE GENOMIC DNA]</scope>
    <source>
        <strain evidence="2 3">ATCC 33806</strain>
    </source>
</reference>
<dbReference type="GO" id="GO:0006355">
    <property type="term" value="P:regulation of DNA-templated transcription"/>
    <property type="evidence" value="ECO:0007669"/>
    <property type="project" value="InterPro"/>
</dbReference>
<dbReference type="Pfam" id="PF20605">
    <property type="entry name" value="Antitox_RHH"/>
    <property type="match status" value="1"/>
</dbReference>
<name>C0E1A2_9CORY</name>
<dbReference type="Proteomes" id="UP000006247">
    <property type="component" value="Unassembled WGS sequence"/>
</dbReference>
<dbReference type="EMBL" id="ACEB01000007">
    <property type="protein sequence ID" value="EEG27727.1"/>
    <property type="molecule type" value="Genomic_DNA"/>
</dbReference>
<dbReference type="SUPFAM" id="SSF47598">
    <property type="entry name" value="Ribbon-helix-helix"/>
    <property type="match status" value="1"/>
</dbReference>
<dbReference type="AlphaFoldDB" id="C0E1A2"/>
<evidence type="ECO:0000313" key="2">
    <source>
        <dbReference type="EMBL" id="EEG27727.1"/>
    </source>
</evidence>
<evidence type="ECO:0000259" key="1">
    <source>
        <dbReference type="Pfam" id="PF20605"/>
    </source>
</evidence>
<dbReference type="InterPro" id="IPR010985">
    <property type="entry name" value="Ribbon_hlx_hlx"/>
</dbReference>
<dbReference type="HOGENOM" id="CLU_2842367_0_0_11"/>
<sequence>MAMSMREPYKPQTVLFDSSAIVQISWRTTYEIRRKLKILALETNKSLADVLEEAVEDYLQKYGRL</sequence>
<dbReference type="InterPro" id="IPR013321">
    <property type="entry name" value="Arc_rbn_hlx_hlx"/>
</dbReference>
<dbReference type="RefSeq" id="WP_005520164.1">
    <property type="nucleotide sequence ID" value="NZ_EQ973328.1"/>
</dbReference>
<evidence type="ECO:0000313" key="3">
    <source>
        <dbReference type="Proteomes" id="UP000006247"/>
    </source>
</evidence>
<comment type="caution">
    <text evidence="2">The sequence shown here is derived from an EMBL/GenBank/DDBJ whole genome shotgun (WGS) entry which is preliminary data.</text>
</comment>
<protein>
    <recommendedName>
        <fullName evidence="1">Antitoxin-like ribbon-helix-helix domain-containing protein</fullName>
    </recommendedName>
</protein>
<gene>
    <name evidence="2" type="ORF">CORMATOL_00752</name>
</gene>